<feature type="domain" description="Solute-binding protein family 5" evidence="7">
    <location>
        <begin position="147"/>
        <end position="484"/>
    </location>
</feature>
<dbReference type="GO" id="GO:0030313">
    <property type="term" value="C:cell envelope"/>
    <property type="evidence" value="ECO:0007669"/>
    <property type="project" value="UniProtKB-SubCell"/>
</dbReference>
<feature type="region of interest" description="Disordered" evidence="5">
    <location>
        <begin position="1"/>
        <end position="53"/>
    </location>
</feature>
<dbReference type="InterPro" id="IPR039424">
    <property type="entry name" value="SBP_5"/>
</dbReference>
<dbReference type="HOGENOM" id="CLU_017028_7_3_11"/>
<dbReference type="RefSeq" id="WP_006289412.1">
    <property type="nucleotide sequence ID" value="NZ_AP012333.1"/>
</dbReference>
<dbReference type="PANTHER" id="PTHR30290">
    <property type="entry name" value="PERIPLASMIC BINDING COMPONENT OF ABC TRANSPORTER"/>
    <property type="match status" value="1"/>
</dbReference>
<dbReference type="PATRIC" id="fig|864564.6.peg.681"/>
<dbReference type="PIRSF" id="PIRSF002741">
    <property type="entry name" value="MppA"/>
    <property type="match status" value="1"/>
</dbReference>
<organism evidence="8 9">
    <name type="scientific">Parascardovia denticolens DSM 10105 = JCM 12538</name>
    <dbReference type="NCBI Taxonomy" id="864564"/>
    <lineage>
        <taxon>Bacteria</taxon>
        <taxon>Bacillati</taxon>
        <taxon>Actinomycetota</taxon>
        <taxon>Actinomycetes</taxon>
        <taxon>Bifidobacteriales</taxon>
        <taxon>Bifidobacteriaceae</taxon>
        <taxon>Parascardovia</taxon>
    </lineage>
</organism>
<dbReference type="CDD" id="cd08494">
    <property type="entry name" value="PBP2_NikA_DppA_OppA_like_6"/>
    <property type="match status" value="1"/>
</dbReference>
<dbReference type="InterPro" id="IPR000914">
    <property type="entry name" value="SBP_5_dom"/>
</dbReference>
<dbReference type="SUPFAM" id="SSF53850">
    <property type="entry name" value="Periplasmic binding protein-like II"/>
    <property type="match status" value="1"/>
</dbReference>
<gene>
    <name evidence="8" type="ORF">HMPREF0620_1030</name>
</gene>
<dbReference type="GO" id="GO:1904680">
    <property type="term" value="F:peptide transmembrane transporter activity"/>
    <property type="evidence" value="ECO:0007669"/>
    <property type="project" value="TreeGrafter"/>
</dbReference>
<accession>E6JZH9</accession>
<comment type="subcellular location">
    <subcellularLocation>
        <location evidence="1">Cell envelope</location>
    </subcellularLocation>
</comment>
<evidence type="ECO:0000259" key="7">
    <source>
        <dbReference type="Pfam" id="PF00496"/>
    </source>
</evidence>
<evidence type="ECO:0000256" key="1">
    <source>
        <dbReference type="ARBA" id="ARBA00004196"/>
    </source>
</evidence>
<comment type="caution">
    <text evidence="8">The sequence shown here is derived from an EMBL/GenBank/DDBJ whole genome shotgun (WGS) entry which is preliminary data.</text>
</comment>
<dbReference type="Gene3D" id="3.10.105.10">
    <property type="entry name" value="Dipeptide-binding Protein, Domain 3"/>
    <property type="match status" value="1"/>
</dbReference>
<comment type="similarity">
    <text evidence="2">Belongs to the bacterial solute-binding protein 5 family.</text>
</comment>
<evidence type="ECO:0000256" key="2">
    <source>
        <dbReference type="ARBA" id="ARBA00005695"/>
    </source>
</evidence>
<keyword evidence="6" id="KW-0812">Transmembrane</keyword>
<dbReference type="GO" id="GO:0015833">
    <property type="term" value="P:peptide transport"/>
    <property type="evidence" value="ECO:0007669"/>
    <property type="project" value="TreeGrafter"/>
</dbReference>
<proteinExistence type="inferred from homology"/>
<evidence type="ECO:0000313" key="9">
    <source>
        <dbReference type="Proteomes" id="UP000004946"/>
    </source>
</evidence>
<evidence type="ECO:0000313" key="8">
    <source>
        <dbReference type="EMBL" id="EFT84025.1"/>
    </source>
</evidence>
<keyword evidence="3" id="KW-0813">Transport</keyword>
<feature type="transmembrane region" description="Helical" evidence="6">
    <location>
        <begin position="64"/>
        <end position="87"/>
    </location>
</feature>
<dbReference type="GO" id="GO:0042597">
    <property type="term" value="C:periplasmic space"/>
    <property type="evidence" value="ECO:0007669"/>
    <property type="project" value="UniProtKB-ARBA"/>
</dbReference>
<dbReference type="PANTHER" id="PTHR30290:SF10">
    <property type="entry name" value="PERIPLASMIC OLIGOPEPTIDE-BINDING PROTEIN-RELATED"/>
    <property type="match status" value="1"/>
</dbReference>
<dbReference type="Gene3D" id="3.40.190.10">
    <property type="entry name" value="Periplasmic binding protein-like II"/>
    <property type="match status" value="1"/>
</dbReference>
<dbReference type="Proteomes" id="UP000004946">
    <property type="component" value="Chromosome"/>
</dbReference>
<feature type="compositionally biased region" description="Basic and acidic residues" evidence="5">
    <location>
        <begin position="1"/>
        <end position="14"/>
    </location>
</feature>
<dbReference type="KEGG" id="pdo:PSDT_0615"/>
<name>E6JZH9_PARDN</name>
<dbReference type="InterPro" id="IPR030678">
    <property type="entry name" value="Peptide/Ni-bd"/>
</dbReference>
<evidence type="ECO:0000256" key="6">
    <source>
        <dbReference type="SAM" id="Phobius"/>
    </source>
</evidence>
<dbReference type="eggNOG" id="COG0747">
    <property type="taxonomic scope" value="Bacteria"/>
</dbReference>
<evidence type="ECO:0000256" key="5">
    <source>
        <dbReference type="SAM" id="MobiDB-lite"/>
    </source>
</evidence>
<dbReference type="Pfam" id="PF00496">
    <property type="entry name" value="SBP_bac_5"/>
    <property type="match status" value="1"/>
</dbReference>
<dbReference type="EMBL" id="AEON01000001">
    <property type="protein sequence ID" value="EFT84025.1"/>
    <property type="molecule type" value="Genomic_DNA"/>
</dbReference>
<dbReference type="GO" id="GO:0043190">
    <property type="term" value="C:ATP-binding cassette (ABC) transporter complex"/>
    <property type="evidence" value="ECO:0007669"/>
    <property type="project" value="InterPro"/>
</dbReference>
<evidence type="ECO:0000256" key="4">
    <source>
        <dbReference type="ARBA" id="ARBA00022729"/>
    </source>
</evidence>
<keyword evidence="9" id="KW-1185">Reference proteome</keyword>
<reference evidence="8 9" key="1">
    <citation type="submission" date="2010-12" db="EMBL/GenBank/DDBJ databases">
        <authorList>
            <person name="Muzny D."/>
            <person name="Qin X."/>
            <person name="Buhay C."/>
            <person name="Dugan-Rocha S."/>
            <person name="Ding Y."/>
            <person name="Chen G."/>
            <person name="Hawes A."/>
            <person name="Holder M."/>
            <person name="Jhangiani S."/>
            <person name="Johnson A."/>
            <person name="Khan Z."/>
            <person name="Li Z."/>
            <person name="Liu W."/>
            <person name="Liu X."/>
            <person name="Perez L."/>
            <person name="Shen H."/>
            <person name="Wang Q."/>
            <person name="Watt J."/>
            <person name="Xi L."/>
            <person name="Xin Y."/>
            <person name="Zhou J."/>
            <person name="Deng J."/>
            <person name="Jiang H."/>
            <person name="Liu Y."/>
            <person name="Qu J."/>
            <person name="Song X.-Z."/>
            <person name="Zhang L."/>
            <person name="Villasana D."/>
            <person name="Johnson A."/>
            <person name="Liu J."/>
            <person name="Liyanage D."/>
            <person name="Lorensuhewa L."/>
            <person name="Robinson T."/>
            <person name="Song A."/>
            <person name="Song B.-B."/>
            <person name="Dinh H."/>
            <person name="Thornton R."/>
            <person name="Coyle M."/>
            <person name="Francisco L."/>
            <person name="Jackson L."/>
            <person name="Javaid M."/>
            <person name="Korchina V."/>
            <person name="Kovar C."/>
            <person name="Mata R."/>
            <person name="Mathew T."/>
            <person name="Ngo R."/>
            <person name="Nguyen L."/>
            <person name="Nguyen N."/>
            <person name="Okwuonu G."/>
            <person name="Ongeri F."/>
            <person name="Pham C."/>
            <person name="Simmons D."/>
            <person name="Wilczek-Boney K."/>
            <person name="Hale W."/>
            <person name="Jakkamsetti A."/>
            <person name="Pham P."/>
            <person name="Ruth R."/>
            <person name="San Lucas F."/>
            <person name="Warren J."/>
            <person name="Zhang J."/>
            <person name="Zhao Z."/>
            <person name="Zhou C."/>
            <person name="Zhu D."/>
            <person name="Lee S."/>
            <person name="Bess C."/>
            <person name="Blankenburg K."/>
            <person name="Forbes L."/>
            <person name="Fu Q."/>
            <person name="Gubbala S."/>
            <person name="Hirani K."/>
            <person name="Jayaseelan J.C."/>
            <person name="Lara F."/>
            <person name="Munidasa M."/>
            <person name="Palculict T."/>
            <person name="Patil S."/>
            <person name="Pu L.-L."/>
            <person name="Saada N."/>
            <person name="Tang L."/>
            <person name="Weissenberger G."/>
            <person name="Zhu Y."/>
            <person name="Hemphill L."/>
            <person name="Shang Y."/>
            <person name="Youmans B."/>
            <person name="Ayvaz T."/>
            <person name="Ross M."/>
            <person name="Santibanez J."/>
            <person name="Aqrawi P."/>
            <person name="Gross S."/>
            <person name="Joshi V."/>
            <person name="Fowler G."/>
            <person name="Nazareth L."/>
            <person name="Reid J."/>
            <person name="Worley K."/>
            <person name="Petrosino J."/>
            <person name="Highlander S."/>
            <person name="Gibbs R."/>
        </authorList>
    </citation>
    <scope>NUCLEOTIDE SEQUENCE [LARGE SCALE GENOMIC DNA]</scope>
    <source>
        <strain evidence="8 9">DSM 10105</strain>
    </source>
</reference>
<evidence type="ECO:0000256" key="3">
    <source>
        <dbReference type="ARBA" id="ARBA00022448"/>
    </source>
</evidence>
<keyword evidence="6" id="KW-0472">Membrane</keyword>
<dbReference type="AlphaFoldDB" id="E6JZH9"/>
<keyword evidence="4" id="KW-0732">Signal</keyword>
<dbReference type="Gene3D" id="3.90.76.10">
    <property type="entry name" value="Dipeptide-binding Protein, Domain 1"/>
    <property type="match status" value="1"/>
</dbReference>
<protein>
    <submittedName>
        <fullName evidence="8">ABC transporter, substrate-binding protein, family 5</fullName>
    </submittedName>
</protein>
<keyword evidence="6" id="KW-1133">Transmembrane helix</keyword>
<sequence>MRDLHRPPRARENDQGSFKGTEGSGEPEGLDESEGPKKSGESQGPDPYQVSDLLNQGGRKGKSLWVTVSLIILVCIIVFGCVCAFVINQSKAGRKRSGTESSSSLSIGLQLAPTNLDIRTQSGSTLDQLLIGNVYEGLVSRTSRNSVAPGLAKDWGKSADGKTYTFHLNENMHFSNGDRLDASDVAWSIQTMMERKYQGSTLIRNFRSVKAAGPRTVVINLSAPYSELLWQLSGRAGLVFDKQARYQPKTEAVGSGPYLVSSYKPGSAVTLTADPRYWGKNRPFLTTITIRYYADTNAGLNALKSGQVQVLAPVSDRLADSLKKDSRFQVKVGNDTDKYVLAFNNKKAPFTDRRVRQAIRFGIDHQAIIRARGGYDLALGGPITRFDPGYEDLTGLYPHDQAKAVQLMKEAGYDKDHPLTISLEYANIYPSEIADQLKSQLAEIGVKLTVNRVDFNTWLAEVYQKHDYDLSLVDHNESHDFHQWSQADYYYGYDNPQVQKLYSQALAATTDAERDSRLAQAARLVSQDAAADWLFNYRVVTAWRQGVHGFPTDLNQVYMPLWRVTYQRQA</sequence>